<dbReference type="NCBIfam" id="NF040785">
    <property type="entry name" value="CD3324_fam"/>
    <property type="match status" value="1"/>
</dbReference>
<dbReference type="InterPro" id="IPR009057">
    <property type="entry name" value="Homeodomain-like_sf"/>
</dbReference>
<evidence type="ECO:0000259" key="1">
    <source>
        <dbReference type="Pfam" id="PF08765"/>
    </source>
</evidence>
<dbReference type="Proteomes" id="UP000515703">
    <property type="component" value="Chromosome"/>
</dbReference>
<keyword evidence="3" id="KW-1185">Reference proteome</keyword>
<dbReference type="Gene3D" id="1.10.10.60">
    <property type="entry name" value="Homeodomain-like"/>
    <property type="match status" value="1"/>
</dbReference>
<proteinExistence type="predicted"/>
<sequence length="91" mass="10939">MKYIKAQDILPEEMIKLLQQYVDGEYLYIPRKEGEKKTWGEMSGARSLLKERNLEIYKKYRSGRTAEELAMEYFLSEQSIRRILSQVKWDV</sequence>
<dbReference type="EMBL" id="AP023368">
    <property type="protein sequence ID" value="BCJ97211.1"/>
    <property type="molecule type" value="Genomic_DNA"/>
</dbReference>
<dbReference type="SUPFAM" id="SSF46689">
    <property type="entry name" value="Homeodomain-like"/>
    <property type="match status" value="1"/>
</dbReference>
<dbReference type="InterPro" id="IPR052411">
    <property type="entry name" value="c-mor_Regulatory_Protein"/>
</dbReference>
<gene>
    <name evidence="2" type="ORF">bsdcttw_02520</name>
</gene>
<dbReference type="RefSeq" id="WP_185257664.1">
    <property type="nucleotide sequence ID" value="NZ_AP023368.1"/>
</dbReference>
<reference evidence="2 3" key="1">
    <citation type="submission" date="2020-08" db="EMBL/GenBank/DDBJ databases">
        <title>Draft genome sequencing of an Anaerocolumna strain isolated from anoxic soil subjected to BSD treatment.</title>
        <authorList>
            <person name="Uek A."/>
            <person name="Tonouchi A."/>
        </authorList>
    </citation>
    <scope>NUCLEOTIDE SEQUENCE [LARGE SCALE GENOMIC DNA]</scope>
    <source>
        <strain evidence="2 3">CTTW</strain>
    </source>
</reference>
<dbReference type="InterPro" id="IPR049739">
    <property type="entry name" value="YraL-like"/>
</dbReference>
<dbReference type="PANTHER" id="PTHR37812">
    <property type="entry name" value="MU-LIKE PROPHAGE FLUMU PROTEIN C"/>
    <property type="match status" value="1"/>
</dbReference>
<dbReference type="AlphaFoldDB" id="A0A7I8DIY3"/>
<evidence type="ECO:0000313" key="2">
    <source>
        <dbReference type="EMBL" id="BCJ97211.1"/>
    </source>
</evidence>
<accession>A0A7I8DIY3</accession>
<name>A0A7I8DIY3_9FIRM</name>
<organism evidence="2 3">
    <name type="scientific">Anaerocolumna chitinilytica</name>
    <dbReference type="NCBI Taxonomy" id="1727145"/>
    <lineage>
        <taxon>Bacteria</taxon>
        <taxon>Bacillati</taxon>
        <taxon>Bacillota</taxon>
        <taxon>Clostridia</taxon>
        <taxon>Lachnospirales</taxon>
        <taxon>Lachnospiraceae</taxon>
        <taxon>Anaerocolumna</taxon>
    </lineage>
</organism>
<reference evidence="2 3" key="2">
    <citation type="submission" date="2020-08" db="EMBL/GenBank/DDBJ databases">
        <authorList>
            <person name="Ueki A."/>
            <person name="Tonouchi A."/>
        </authorList>
    </citation>
    <scope>NUCLEOTIDE SEQUENCE [LARGE SCALE GENOMIC DNA]</scope>
    <source>
        <strain evidence="2 3">CTTW</strain>
    </source>
</reference>
<dbReference type="KEGG" id="acht:bsdcttw_02520"/>
<dbReference type="InterPro" id="IPR014875">
    <property type="entry name" value="Mor_transcription_activator"/>
</dbReference>
<evidence type="ECO:0000313" key="3">
    <source>
        <dbReference type="Proteomes" id="UP000515703"/>
    </source>
</evidence>
<dbReference type="PANTHER" id="PTHR37812:SF1">
    <property type="entry name" value="MU-LIKE PROPHAGE FLUMU PROTEIN C"/>
    <property type="match status" value="1"/>
</dbReference>
<dbReference type="Pfam" id="PF08765">
    <property type="entry name" value="Mor"/>
    <property type="match status" value="1"/>
</dbReference>
<feature type="domain" description="Mor transcription activator" evidence="1">
    <location>
        <begin position="12"/>
        <end position="88"/>
    </location>
</feature>
<protein>
    <recommendedName>
        <fullName evidence="1">Mor transcription activator domain-containing protein</fullName>
    </recommendedName>
</protein>